<organism evidence="1 2">
    <name type="scientific">Protea cynaroides</name>
    <dbReference type="NCBI Taxonomy" id="273540"/>
    <lineage>
        <taxon>Eukaryota</taxon>
        <taxon>Viridiplantae</taxon>
        <taxon>Streptophyta</taxon>
        <taxon>Embryophyta</taxon>
        <taxon>Tracheophyta</taxon>
        <taxon>Spermatophyta</taxon>
        <taxon>Magnoliopsida</taxon>
        <taxon>Proteales</taxon>
        <taxon>Proteaceae</taxon>
        <taxon>Protea</taxon>
    </lineage>
</organism>
<gene>
    <name evidence="1" type="ORF">NE237_031709</name>
</gene>
<evidence type="ECO:0000313" key="2">
    <source>
        <dbReference type="Proteomes" id="UP001141806"/>
    </source>
</evidence>
<dbReference type="Proteomes" id="UP001141806">
    <property type="component" value="Unassembled WGS sequence"/>
</dbReference>
<dbReference type="AlphaFoldDB" id="A0A9Q0L1P2"/>
<sequence>MITTKDTAVYICPPVEYTYPAVVVFDESNFPLQQISAHDSPIQAISSTLDFFTEIVDPPIVSDSSYSTEIVPVSPSPVHVLSQHPMVTRRQVGVIKPNPKYALQCLADDNRSSAENHNLLNVSSLPRWSPTERNICLIVAGYSQAMLATHAGFGKASERSLLQELQRGGIILLPCLLRVY</sequence>
<comment type="caution">
    <text evidence="1">The sequence shown here is derived from an EMBL/GenBank/DDBJ whole genome shotgun (WGS) entry which is preliminary data.</text>
</comment>
<accession>A0A9Q0L1P2</accession>
<name>A0A9Q0L1P2_9MAGN</name>
<proteinExistence type="predicted"/>
<protein>
    <submittedName>
        <fullName evidence="1">Uncharacterized protein</fullName>
    </submittedName>
</protein>
<keyword evidence="2" id="KW-1185">Reference proteome</keyword>
<evidence type="ECO:0000313" key="1">
    <source>
        <dbReference type="EMBL" id="KAJ4980872.1"/>
    </source>
</evidence>
<dbReference type="EMBL" id="JAMYWD010000001">
    <property type="protein sequence ID" value="KAJ4980872.1"/>
    <property type="molecule type" value="Genomic_DNA"/>
</dbReference>
<reference evidence="1" key="1">
    <citation type="journal article" date="2023" name="Plant J.">
        <title>The genome of the king protea, Protea cynaroides.</title>
        <authorList>
            <person name="Chang J."/>
            <person name="Duong T.A."/>
            <person name="Schoeman C."/>
            <person name="Ma X."/>
            <person name="Roodt D."/>
            <person name="Barker N."/>
            <person name="Li Z."/>
            <person name="Van de Peer Y."/>
            <person name="Mizrachi E."/>
        </authorList>
    </citation>
    <scope>NUCLEOTIDE SEQUENCE</scope>
    <source>
        <tissue evidence="1">Young leaves</tissue>
    </source>
</reference>